<dbReference type="InterPro" id="IPR050487">
    <property type="entry name" value="FtsQ_DivIB"/>
</dbReference>
<keyword evidence="7 8" id="KW-0131">Cell cycle</keyword>
<dbReference type="HAMAP" id="MF_00912">
    <property type="entry name" value="DivIB"/>
    <property type="match status" value="1"/>
</dbReference>
<keyword evidence="5 8" id="KW-1133">Transmembrane helix</keyword>
<dbReference type="GO" id="GO:0043093">
    <property type="term" value="P:FtsZ-dependent cytokinesis"/>
    <property type="evidence" value="ECO:0007669"/>
    <property type="project" value="UniProtKB-UniRule"/>
</dbReference>
<evidence type="ECO:0000256" key="9">
    <source>
        <dbReference type="SAM" id="MobiDB-lite"/>
    </source>
</evidence>
<dbReference type="GO" id="GO:0005886">
    <property type="term" value="C:plasma membrane"/>
    <property type="evidence" value="ECO:0007669"/>
    <property type="project" value="UniProtKB-SubCell"/>
</dbReference>
<evidence type="ECO:0000256" key="8">
    <source>
        <dbReference type="HAMAP-Rule" id="MF_00912"/>
    </source>
</evidence>
<name>A0A8B2Z0L6_9LACO</name>
<gene>
    <name evidence="8" type="primary">divIB</name>
    <name evidence="11" type="ORF">DXD09_03035</name>
</gene>
<protein>
    <recommendedName>
        <fullName evidence="8">Cell division protein DivIB</fullName>
    </recommendedName>
</protein>
<dbReference type="GO" id="GO:0032153">
    <property type="term" value="C:cell division site"/>
    <property type="evidence" value="ECO:0007669"/>
    <property type="project" value="UniProtKB-UniRule"/>
</dbReference>
<dbReference type="Proteomes" id="UP000260790">
    <property type="component" value="Unassembled WGS sequence"/>
</dbReference>
<evidence type="ECO:0000256" key="5">
    <source>
        <dbReference type="ARBA" id="ARBA00022989"/>
    </source>
</evidence>
<dbReference type="AlphaFoldDB" id="A0A8B2Z0L6"/>
<comment type="function">
    <text evidence="8">Cell division protein that may be involved in stabilizing or promoting the assembly of the division complex.</text>
</comment>
<organism evidence="11 12">
    <name type="scientific">Ligilactobacillus ruminis</name>
    <dbReference type="NCBI Taxonomy" id="1623"/>
    <lineage>
        <taxon>Bacteria</taxon>
        <taxon>Bacillati</taxon>
        <taxon>Bacillota</taxon>
        <taxon>Bacilli</taxon>
        <taxon>Lactobacillales</taxon>
        <taxon>Lactobacillaceae</taxon>
        <taxon>Ligilactobacillus</taxon>
    </lineage>
</organism>
<keyword evidence="3 8" id="KW-0132">Cell division</keyword>
<dbReference type="InterPro" id="IPR026580">
    <property type="entry name" value="DivIB"/>
</dbReference>
<comment type="similarity">
    <text evidence="8">Belongs to the FtsQ/DivIB family. DivIB subfamily.</text>
</comment>
<evidence type="ECO:0000256" key="4">
    <source>
        <dbReference type="ARBA" id="ARBA00022692"/>
    </source>
</evidence>
<evidence type="ECO:0000256" key="6">
    <source>
        <dbReference type="ARBA" id="ARBA00023136"/>
    </source>
</evidence>
<evidence type="ECO:0000313" key="12">
    <source>
        <dbReference type="Proteomes" id="UP000260790"/>
    </source>
</evidence>
<sequence length="279" mass="32273">MFKKENNKSSSSKFKKWRKLQEKRRLEHEKAQYAGRYHPDPGLKMTNSIQKRRLFRKTIPLLTIFGLTALISLYSIMPISRLVSLDVSGGDKQTKIAVIKASGLNYYESLFSIWPDKSKIEKRISDKVGNVKSVKLSISRFNHVNLAITEYRTIGYVERDNLYYKLPSSGMTVNYGVEDFDGSYPVFYGFNNNRRLLKDMALQVDSVDRKVRGCISEIHFEPSKVDPERVHVYMNDGNEVIAQISTFSRKINYYPQYTAKMKFKGIIDLEVGAYAYPKN</sequence>
<keyword evidence="6 8" id="KW-0472">Membrane</keyword>
<evidence type="ECO:0000256" key="7">
    <source>
        <dbReference type="ARBA" id="ARBA00023306"/>
    </source>
</evidence>
<accession>A0A8B2Z0L6</accession>
<dbReference type="PANTHER" id="PTHR37820">
    <property type="entry name" value="CELL DIVISION PROTEIN DIVIB"/>
    <property type="match status" value="1"/>
</dbReference>
<comment type="caution">
    <text evidence="11">The sequence shown here is derived from an EMBL/GenBank/DDBJ whole genome shotgun (WGS) entry which is preliminary data.</text>
</comment>
<dbReference type="EMBL" id="QSQR01000002">
    <property type="protein sequence ID" value="RGK47666.1"/>
    <property type="molecule type" value="Genomic_DNA"/>
</dbReference>
<dbReference type="InterPro" id="IPR005548">
    <property type="entry name" value="Cell_div_FtsQ/DivIB_C"/>
</dbReference>
<evidence type="ECO:0000256" key="1">
    <source>
        <dbReference type="ARBA" id="ARBA00004370"/>
    </source>
</evidence>
<comment type="subcellular location">
    <subcellularLocation>
        <location evidence="8">Cell membrane</location>
        <topology evidence="8">Single-pass type II membrane protein</topology>
    </subcellularLocation>
    <subcellularLocation>
        <location evidence="1">Membrane</location>
    </subcellularLocation>
    <text evidence="8">Localizes to the division septum.</text>
</comment>
<evidence type="ECO:0000259" key="10">
    <source>
        <dbReference type="PROSITE" id="PS51779"/>
    </source>
</evidence>
<dbReference type="InterPro" id="IPR034746">
    <property type="entry name" value="POTRA"/>
</dbReference>
<evidence type="ECO:0000256" key="3">
    <source>
        <dbReference type="ARBA" id="ARBA00022618"/>
    </source>
</evidence>
<dbReference type="PANTHER" id="PTHR37820:SF1">
    <property type="entry name" value="CELL DIVISION PROTEIN FTSQ"/>
    <property type="match status" value="1"/>
</dbReference>
<evidence type="ECO:0000313" key="11">
    <source>
        <dbReference type="EMBL" id="RGK47666.1"/>
    </source>
</evidence>
<keyword evidence="2 8" id="KW-1003">Cell membrane</keyword>
<feature type="transmembrane region" description="Helical" evidence="8">
    <location>
        <begin position="59"/>
        <end position="77"/>
    </location>
</feature>
<keyword evidence="4 8" id="KW-0812">Transmembrane</keyword>
<evidence type="ECO:0000256" key="2">
    <source>
        <dbReference type="ARBA" id="ARBA00022475"/>
    </source>
</evidence>
<dbReference type="Pfam" id="PF03799">
    <property type="entry name" value="FtsQ_DivIB_C"/>
    <property type="match status" value="1"/>
</dbReference>
<feature type="domain" description="POTRA" evidence="10">
    <location>
        <begin position="80"/>
        <end position="151"/>
    </location>
</feature>
<reference evidence="11 12" key="1">
    <citation type="submission" date="2018-08" db="EMBL/GenBank/DDBJ databases">
        <title>A genome reference for cultivated species of the human gut microbiota.</title>
        <authorList>
            <person name="Zou Y."/>
            <person name="Xue W."/>
            <person name="Luo G."/>
        </authorList>
    </citation>
    <scope>NUCLEOTIDE SEQUENCE [LARGE SCALE GENOMIC DNA]</scope>
    <source>
        <strain evidence="11 12">TF10-9AT</strain>
    </source>
</reference>
<dbReference type="PROSITE" id="PS51779">
    <property type="entry name" value="POTRA"/>
    <property type="match status" value="1"/>
</dbReference>
<proteinExistence type="inferred from homology"/>
<dbReference type="RefSeq" id="WP_117642449.1">
    <property type="nucleotide sequence ID" value="NZ_JAQFDM010000001.1"/>
</dbReference>
<feature type="region of interest" description="Disordered" evidence="9">
    <location>
        <begin position="1"/>
        <end position="20"/>
    </location>
</feature>
<dbReference type="Gene3D" id="3.40.50.10960">
    <property type="match status" value="1"/>
</dbReference>